<evidence type="ECO:0000256" key="2">
    <source>
        <dbReference type="ARBA" id="ARBA00022692"/>
    </source>
</evidence>
<evidence type="ECO:0000313" key="8">
    <source>
        <dbReference type="Proteomes" id="UP000195981"/>
    </source>
</evidence>
<feature type="transmembrane region" description="Helical" evidence="5">
    <location>
        <begin position="39"/>
        <end position="56"/>
    </location>
</feature>
<comment type="subcellular location">
    <subcellularLocation>
        <location evidence="1">Membrane</location>
        <topology evidence="1">Multi-pass membrane protein</topology>
    </subcellularLocation>
</comment>
<dbReference type="Proteomes" id="UP000195981">
    <property type="component" value="Unassembled WGS sequence"/>
</dbReference>
<keyword evidence="3 5" id="KW-1133">Transmembrane helix</keyword>
<keyword evidence="4 5" id="KW-0472">Membrane</keyword>
<feature type="transmembrane region" description="Helical" evidence="5">
    <location>
        <begin position="131"/>
        <end position="153"/>
    </location>
</feature>
<protein>
    <submittedName>
        <fullName evidence="7">Glycosyltransferase involved in cell wall biogenesis</fullName>
    </submittedName>
</protein>
<dbReference type="GO" id="GO:0016740">
    <property type="term" value="F:transferase activity"/>
    <property type="evidence" value="ECO:0007669"/>
    <property type="project" value="UniProtKB-KW"/>
</dbReference>
<dbReference type="AlphaFoldDB" id="A0A1X6X6B8"/>
<dbReference type="GO" id="GO:0000271">
    <property type="term" value="P:polysaccharide biosynthetic process"/>
    <property type="evidence" value="ECO:0007669"/>
    <property type="project" value="InterPro"/>
</dbReference>
<dbReference type="GO" id="GO:0016020">
    <property type="term" value="C:membrane"/>
    <property type="evidence" value="ECO:0007669"/>
    <property type="project" value="UniProtKB-SubCell"/>
</dbReference>
<sequence>MLVRAARDGIGLTTIPIETVYEDGNAVSHFRPVRDSLRVLAPVAGFAASSLAAFALDTALFWALSVAGAPIWAALAGARLVSSAGNFSLNRWVVFRGGARTPLLRALLGYAALAAGVLLGGILLVDALVTVGVGLLTAKVIADLVLFCLSYVAQRLLVFRRG</sequence>
<keyword evidence="2 5" id="KW-0812">Transmembrane</keyword>
<organism evidence="7 8">
    <name type="scientific">Brachybacterium nesterenkovii</name>
    <dbReference type="NCBI Taxonomy" id="47847"/>
    <lineage>
        <taxon>Bacteria</taxon>
        <taxon>Bacillati</taxon>
        <taxon>Actinomycetota</taxon>
        <taxon>Actinomycetes</taxon>
        <taxon>Micrococcales</taxon>
        <taxon>Dermabacteraceae</taxon>
        <taxon>Brachybacterium</taxon>
    </lineage>
</organism>
<evidence type="ECO:0000259" key="6">
    <source>
        <dbReference type="Pfam" id="PF04138"/>
    </source>
</evidence>
<evidence type="ECO:0000256" key="1">
    <source>
        <dbReference type="ARBA" id="ARBA00004141"/>
    </source>
</evidence>
<evidence type="ECO:0000256" key="4">
    <source>
        <dbReference type="ARBA" id="ARBA00023136"/>
    </source>
</evidence>
<feature type="transmembrane region" description="Helical" evidence="5">
    <location>
        <begin position="103"/>
        <end position="125"/>
    </location>
</feature>
<dbReference type="InterPro" id="IPR007267">
    <property type="entry name" value="GtrA_DPMS_TM"/>
</dbReference>
<evidence type="ECO:0000256" key="3">
    <source>
        <dbReference type="ARBA" id="ARBA00022989"/>
    </source>
</evidence>
<gene>
    <name evidence="7" type="ORF">FM110_10455</name>
</gene>
<evidence type="ECO:0000313" key="7">
    <source>
        <dbReference type="EMBL" id="SLM93797.1"/>
    </source>
</evidence>
<dbReference type="EMBL" id="FWFG01000092">
    <property type="protein sequence ID" value="SLM93797.1"/>
    <property type="molecule type" value="Genomic_DNA"/>
</dbReference>
<proteinExistence type="predicted"/>
<dbReference type="Pfam" id="PF04138">
    <property type="entry name" value="GtrA_DPMS_TM"/>
    <property type="match status" value="1"/>
</dbReference>
<reference evidence="7 8" key="1">
    <citation type="submission" date="2017-02" db="EMBL/GenBank/DDBJ databases">
        <authorList>
            <person name="Peterson S.W."/>
        </authorList>
    </citation>
    <scope>NUCLEOTIDE SEQUENCE [LARGE SCALE GENOMIC DNA]</scope>
    <source>
        <strain evidence="7 8">CIP104813</strain>
    </source>
</reference>
<accession>A0A1X6X6B8</accession>
<evidence type="ECO:0000256" key="5">
    <source>
        <dbReference type="SAM" id="Phobius"/>
    </source>
</evidence>
<feature type="transmembrane region" description="Helical" evidence="5">
    <location>
        <begin position="62"/>
        <end position="82"/>
    </location>
</feature>
<name>A0A1X6X6B8_9MICO</name>
<keyword evidence="7" id="KW-0808">Transferase</keyword>
<keyword evidence="8" id="KW-1185">Reference proteome</keyword>
<feature type="domain" description="GtrA/DPMS transmembrane" evidence="6">
    <location>
        <begin position="46"/>
        <end position="159"/>
    </location>
</feature>